<organism evidence="1 2">
    <name type="scientific">Onychostoma macrolepis</name>
    <dbReference type="NCBI Taxonomy" id="369639"/>
    <lineage>
        <taxon>Eukaryota</taxon>
        <taxon>Metazoa</taxon>
        <taxon>Chordata</taxon>
        <taxon>Craniata</taxon>
        <taxon>Vertebrata</taxon>
        <taxon>Euteleostomi</taxon>
        <taxon>Actinopterygii</taxon>
        <taxon>Neopterygii</taxon>
        <taxon>Teleostei</taxon>
        <taxon>Ostariophysi</taxon>
        <taxon>Cypriniformes</taxon>
        <taxon>Cyprinidae</taxon>
        <taxon>Acrossocheilinae</taxon>
        <taxon>Onychostoma</taxon>
    </lineage>
</organism>
<dbReference type="Proteomes" id="UP000579812">
    <property type="component" value="Unassembled WGS sequence"/>
</dbReference>
<sequence>MLKCRFRIGRVVMEDSVVASVLIKNTLSVTMVVHVDTDAVLCGFSRRRKKGHDLSRPRLLIDLKSTSSEE</sequence>
<proteinExistence type="predicted"/>
<protein>
    <submittedName>
        <fullName evidence="1">Uncharacterized protein</fullName>
    </submittedName>
</protein>
<comment type="caution">
    <text evidence="1">The sequence shown here is derived from an EMBL/GenBank/DDBJ whole genome shotgun (WGS) entry which is preliminary data.</text>
</comment>
<accession>A0A7J6BUT0</accession>
<evidence type="ECO:0000313" key="2">
    <source>
        <dbReference type="Proteomes" id="UP000579812"/>
    </source>
</evidence>
<name>A0A7J6BUT0_9TELE</name>
<keyword evidence="2" id="KW-1185">Reference proteome</keyword>
<dbReference type="EMBL" id="JAAMOB010000021">
    <property type="protein sequence ID" value="KAF4098594.1"/>
    <property type="molecule type" value="Genomic_DNA"/>
</dbReference>
<reference evidence="1 2" key="1">
    <citation type="submission" date="2020-04" db="EMBL/GenBank/DDBJ databases">
        <title>Chromosome-level genome assembly of a cyprinid fish Onychostoma macrolepis by integration of Nanopore Sequencing, Bionano and Hi-C technology.</title>
        <authorList>
            <person name="Wang D."/>
        </authorList>
    </citation>
    <scope>NUCLEOTIDE SEQUENCE [LARGE SCALE GENOMIC DNA]</scope>
    <source>
        <strain evidence="1">SWU-2019</strain>
        <tissue evidence="1">Muscle</tissue>
    </source>
</reference>
<gene>
    <name evidence="1" type="ORF">G5714_020624</name>
</gene>
<dbReference type="AlphaFoldDB" id="A0A7J6BUT0"/>
<evidence type="ECO:0000313" key="1">
    <source>
        <dbReference type="EMBL" id="KAF4098594.1"/>
    </source>
</evidence>